<evidence type="ECO:0000313" key="2">
    <source>
        <dbReference type="EMBL" id="PKY42051.1"/>
    </source>
</evidence>
<reference evidence="2 3" key="1">
    <citation type="submission" date="2015-10" db="EMBL/GenBank/DDBJ databases">
        <title>Genome analyses suggest a sexual origin of heterokaryosis in a supposedly ancient asexual fungus.</title>
        <authorList>
            <person name="Ropars J."/>
            <person name="Sedzielewska K."/>
            <person name="Noel J."/>
            <person name="Charron P."/>
            <person name="Farinelli L."/>
            <person name="Marton T."/>
            <person name="Kruger M."/>
            <person name="Pelin A."/>
            <person name="Brachmann A."/>
            <person name="Corradi N."/>
        </authorList>
    </citation>
    <scope>NUCLEOTIDE SEQUENCE [LARGE SCALE GENOMIC DNA]</scope>
    <source>
        <strain evidence="2 3">A4</strain>
    </source>
</reference>
<proteinExistence type="predicted"/>
<gene>
    <name evidence="2" type="ORF">RhiirA4_540090</name>
</gene>
<comment type="caution">
    <text evidence="2">The sequence shown here is derived from an EMBL/GenBank/DDBJ whole genome shotgun (WGS) entry which is preliminary data.</text>
</comment>
<name>A0A2I1G663_9GLOM</name>
<evidence type="ECO:0000313" key="3">
    <source>
        <dbReference type="Proteomes" id="UP000234323"/>
    </source>
</evidence>
<keyword evidence="3" id="KW-1185">Reference proteome</keyword>
<dbReference type="EMBL" id="LLXI01000180">
    <property type="protein sequence ID" value="PKY42051.1"/>
    <property type="molecule type" value="Genomic_DNA"/>
</dbReference>
<feature type="compositionally biased region" description="Polar residues" evidence="1">
    <location>
        <begin position="151"/>
        <end position="165"/>
    </location>
</feature>
<sequence length="212" mass="24184">MESRNITDTAVNIYIEEVDKKVKDLLYRQVTLEILQEDFSSILKTFLEDERKPSQPSSSNTGDNMENNIFACVFSFIEEFTIDAASTAFRCVYPKIAGSFQLEQDQHSQPIGEVNDMSFELDQGDTNSANDDSDSIDIVISDNISHQSRQVQPFITVTTTSSQTPSRRKRKKDKKLKQKAETRTPKNTYNTGIQFCINLLCNFLISHMFEIV</sequence>
<accession>A0A2I1G663</accession>
<dbReference type="VEuPathDB" id="FungiDB:RhiirFUN_004778"/>
<feature type="region of interest" description="Disordered" evidence="1">
    <location>
        <begin position="151"/>
        <end position="183"/>
    </location>
</feature>
<dbReference type="VEuPathDB" id="FungiDB:FUN_005194"/>
<dbReference type="AlphaFoldDB" id="A0A2I1G663"/>
<dbReference type="VEuPathDB" id="FungiDB:RhiirA1_472880"/>
<protein>
    <submittedName>
        <fullName evidence="2">Uncharacterized protein</fullName>
    </submittedName>
</protein>
<feature type="compositionally biased region" description="Basic residues" evidence="1">
    <location>
        <begin position="166"/>
        <end position="177"/>
    </location>
</feature>
<evidence type="ECO:0000256" key="1">
    <source>
        <dbReference type="SAM" id="MobiDB-lite"/>
    </source>
</evidence>
<dbReference type="Proteomes" id="UP000234323">
    <property type="component" value="Unassembled WGS sequence"/>
</dbReference>
<organism evidence="2 3">
    <name type="scientific">Rhizophagus irregularis</name>
    <dbReference type="NCBI Taxonomy" id="588596"/>
    <lineage>
        <taxon>Eukaryota</taxon>
        <taxon>Fungi</taxon>
        <taxon>Fungi incertae sedis</taxon>
        <taxon>Mucoromycota</taxon>
        <taxon>Glomeromycotina</taxon>
        <taxon>Glomeromycetes</taxon>
        <taxon>Glomerales</taxon>
        <taxon>Glomeraceae</taxon>
        <taxon>Rhizophagus</taxon>
    </lineage>
</organism>